<feature type="domain" description="N-acetyltransferase" evidence="4">
    <location>
        <begin position="13"/>
        <end position="151"/>
    </location>
</feature>
<sequence>MIYSSEHFSISLLQPKDALQLNKLLVSNTERFIRFLPKTLEENTTLESTQYYIKRKIKSAKKRNEFVFIIHDKHSIDIIGMIILKNLDWKIKKGEFAYCIGKRFKGKGLMSKAIKATTNYVIEELGLETLQILSHKTNLSSVNTALGSGFEWQATLKDEFKPLNKAPLDMELFEFSRPDRF</sequence>
<dbReference type="OrthoDB" id="883856at2"/>
<accession>A0A4Q0XKH1</accession>
<protein>
    <submittedName>
        <fullName evidence="5">N-acetyltransferase</fullName>
    </submittedName>
</protein>
<evidence type="ECO:0000256" key="1">
    <source>
        <dbReference type="ARBA" id="ARBA00022679"/>
    </source>
</evidence>
<reference evidence="5 6" key="1">
    <citation type="submission" date="2019-01" db="EMBL/GenBank/DDBJ databases">
        <title>Genome sequence of the Antarctic species Gelidibacter gilvus ACAM 158(T).</title>
        <authorList>
            <person name="Bowman J.P."/>
        </authorList>
    </citation>
    <scope>NUCLEOTIDE SEQUENCE [LARGE SCALE GENOMIC DNA]</scope>
    <source>
        <strain evidence="5 6">IC158</strain>
    </source>
</reference>
<dbReference type="Pfam" id="PF13302">
    <property type="entry name" value="Acetyltransf_3"/>
    <property type="match status" value="1"/>
</dbReference>
<name>A0A4Q0XKH1_9FLAO</name>
<dbReference type="SUPFAM" id="SSF55729">
    <property type="entry name" value="Acyl-CoA N-acyltransferases (Nat)"/>
    <property type="match status" value="1"/>
</dbReference>
<dbReference type="Proteomes" id="UP000289792">
    <property type="component" value="Unassembled WGS sequence"/>
</dbReference>
<dbReference type="PANTHER" id="PTHR43792">
    <property type="entry name" value="GNAT FAMILY, PUTATIVE (AFU_ORTHOLOGUE AFUA_3G00765)-RELATED-RELATED"/>
    <property type="match status" value="1"/>
</dbReference>
<organism evidence="5 6">
    <name type="scientific">Gelidibacter gilvus</name>
    <dbReference type="NCBI Taxonomy" id="59602"/>
    <lineage>
        <taxon>Bacteria</taxon>
        <taxon>Pseudomonadati</taxon>
        <taxon>Bacteroidota</taxon>
        <taxon>Flavobacteriia</taxon>
        <taxon>Flavobacteriales</taxon>
        <taxon>Flavobacteriaceae</taxon>
        <taxon>Gelidibacter</taxon>
    </lineage>
</organism>
<dbReference type="InterPro" id="IPR051531">
    <property type="entry name" value="N-acetyltransferase"/>
</dbReference>
<evidence type="ECO:0000313" key="6">
    <source>
        <dbReference type="Proteomes" id="UP000289792"/>
    </source>
</evidence>
<dbReference type="Gene3D" id="3.40.630.30">
    <property type="match status" value="1"/>
</dbReference>
<keyword evidence="1 5" id="KW-0808">Transferase</keyword>
<dbReference type="EMBL" id="SDDZ01000001">
    <property type="protein sequence ID" value="RXJ52275.1"/>
    <property type="molecule type" value="Genomic_DNA"/>
</dbReference>
<keyword evidence="6" id="KW-1185">Reference proteome</keyword>
<evidence type="ECO:0000259" key="4">
    <source>
        <dbReference type="Pfam" id="PF13302"/>
    </source>
</evidence>
<dbReference type="InterPro" id="IPR016181">
    <property type="entry name" value="Acyl_CoA_acyltransferase"/>
</dbReference>
<dbReference type="GO" id="GO:0016747">
    <property type="term" value="F:acyltransferase activity, transferring groups other than amino-acyl groups"/>
    <property type="evidence" value="ECO:0007669"/>
    <property type="project" value="InterPro"/>
</dbReference>
<dbReference type="InterPro" id="IPR000182">
    <property type="entry name" value="GNAT_dom"/>
</dbReference>
<comment type="caution">
    <text evidence="5">The sequence shown here is derived from an EMBL/GenBank/DDBJ whole genome shotgun (WGS) entry which is preliminary data.</text>
</comment>
<evidence type="ECO:0000256" key="3">
    <source>
        <dbReference type="ARBA" id="ARBA00038502"/>
    </source>
</evidence>
<comment type="similarity">
    <text evidence="3">Belongs to the acetyltransferase family. RimJ subfamily.</text>
</comment>
<dbReference type="RefSeq" id="WP_129015412.1">
    <property type="nucleotide sequence ID" value="NZ_SDDZ01000001.1"/>
</dbReference>
<proteinExistence type="inferred from homology"/>
<dbReference type="AlphaFoldDB" id="A0A4Q0XKH1"/>
<dbReference type="PANTHER" id="PTHR43792:SF8">
    <property type="entry name" value="[RIBOSOMAL PROTEIN US5]-ALANINE N-ACETYLTRANSFERASE"/>
    <property type="match status" value="1"/>
</dbReference>
<evidence type="ECO:0000313" key="5">
    <source>
        <dbReference type="EMBL" id="RXJ52275.1"/>
    </source>
</evidence>
<evidence type="ECO:0000256" key="2">
    <source>
        <dbReference type="ARBA" id="ARBA00023315"/>
    </source>
</evidence>
<keyword evidence="2" id="KW-0012">Acyltransferase</keyword>
<gene>
    <name evidence="5" type="ORF">ESZ48_00820</name>
</gene>